<keyword evidence="4" id="KW-1185">Reference proteome</keyword>
<accession>A0A0S4KNZ7</accession>
<reference evidence="4" key="1">
    <citation type="submission" date="2015-09" db="EMBL/GenBank/DDBJ databases">
        <authorList>
            <person name="Daims H."/>
        </authorList>
    </citation>
    <scope>NUCLEOTIDE SEQUENCE [LARGE SCALE GENOMIC DNA]</scope>
</reference>
<proteinExistence type="predicted"/>
<evidence type="ECO:0000259" key="2">
    <source>
        <dbReference type="Pfam" id="PF03413"/>
    </source>
</evidence>
<dbReference type="RefSeq" id="WP_158023177.1">
    <property type="nucleotide sequence ID" value="NZ_LN885086.1"/>
</dbReference>
<evidence type="ECO:0000256" key="1">
    <source>
        <dbReference type="SAM" id="SignalP"/>
    </source>
</evidence>
<dbReference type="Proteomes" id="UP000066284">
    <property type="component" value="Chromosome 1"/>
</dbReference>
<dbReference type="STRING" id="1715989.NITINOP_0742"/>
<sequence>MRRLSLRSVMLTILLAAGVLIAGESASAGDKGKKDKVEMAQAAKVSIEQAIQTASEKVSGKVIEAELERKHKTLVWEVEVVTPEHKIMEVHIDAESGAVIDVEEETPKKIRSPKER</sequence>
<evidence type="ECO:0000313" key="3">
    <source>
        <dbReference type="EMBL" id="CUQ65717.1"/>
    </source>
</evidence>
<dbReference type="InterPro" id="IPR025711">
    <property type="entry name" value="PepSY"/>
</dbReference>
<organism evidence="3 4">
    <name type="scientific">Candidatus Nitrospira inopinata</name>
    <dbReference type="NCBI Taxonomy" id="1715989"/>
    <lineage>
        <taxon>Bacteria</taxon>
        <taxon>Pseudomonadati</taxon>
        <taxon>Nitrospirota</taxon>
        <taxon>Nitrospiria</taxon>
        <taxon>Nitrospirales</taxon>
        <taxon>Nitrospiraceae</taxon>
        <taxon>Nitrospira</taxon>
    </lineage>
</organism>
<dbReference type="OrthoDB" id="9795161at2"/>
<feature type="signal peptide" evidence="1">
    <location>
        <begin position="1"/>
        <end position="22"/>
    </location>
</feature>
<feature type="chain" id="PRO_5006623468" description="PepSY domain-containing protein" evidence="1">
    <location>
        <begin position="23"/>
        <end position="116"/>
    </location>
</feature>
<feature type="domain" description="PepSY" evidence="2">
    <location>
        <begin position="44"/>
        <end position="103"/>
    </location>
</feature>
<name>A0A0S4KNZ7_9BACT</name>
<dbReference type="Pfam" id="PF03413">
    <property type="entry name" value="PepSY"/>
    <property type="match status" value="1"/>
</dbReference>
<dbReference type="Gene3D" id="3.10.450.40">
    <property type="match status" value="1"/>
</dbReference>
<evidence type="ECO:0000313" key="4">
    <source>
        <dbReference type="Proteomes" id="UP000066284"/>
    </source>
</evidence>
<keyword evidence="1" id="KW-0732">Signal</keyword>
<gene>
    <name evidence="3" type="ORF">NITINOP_0742</name>
</gene>
<dbReference type="EMBL" id="LN885086">
    <property type="protein sequence ID" value="CUQ65717.1"/>
    <property type="molecule type" value="Genomic_DNA"/>
</dbReference>
<dbReference type="KEGG" id="nio:NITINOP_0742"/>
<dbReference type="AlphaFoldDB" id="A0A0S4KNZ7"/>
<protein>
    <recommendedName>
        <fullName evidence="2">PepSY domain-containing protein</fullName>
    </recommendedName>
</protein>